<evidence type="ECO:0000313" key="8">
    <source>
        <dbReference type="EMBL" id="RDB29849.1"/>
    </source>
</evidence>
<dbReference type="GO" id="GO:1904263">
    <property type="term" value="P:positive regulation of TORC1 signaling"/>
    <property type="evidence" value="ECO:0007669"/>
    <property type="project" value="TreeGrafter"/>
</dbReference>
<organism evidence="8 9">
    <name type="scientific">Hypsizygus marmoreus</name>
    <name type="common">White beech mushroom</name>
    <name type="synonym">Agaricus marmoreus</name>
    <dbReference type="NCBI Taxonomy" id="39966"/>
    <lineage>
        <taxon>Eukaryota</taxon>
        <taxon>Fungi</taxon>
        <taxon>Dikarya</taxon>
        <taxon>Basidiomycota</taxon>
        <taxon>Agaricomycotina</taxon>
        <taxon>Agaricomycetes</taxon>
        <taxon>Agaricomycetidae</taxon>
        <taxon>Agaricales</taxon>
        <taxon>Tricholomatineae</taxon>
        <taxon>Lyophyllaceae</taxon>
        <taxon>Hypsizygus</taxon>
    </lineage>
</organism>
<dbReference type="GO" id="GO:0016239">
    <property type="term" value="P:positive regulation of macroautophagy"/>
    <property type="evidence" value="ECO:0007669"/>
    <property type="project" value="TreeGrafter"/>
</dbReference>
<evidence type="ECO:0000256" key="2">
    <source>
        <dbReference type="ARBA" id="ARBA00022723"/>
    </source>
</evidence>
<protein>
    <submittedName>
        <fullName evidence="8">WD repeat-containing protein C4F8.11</fullName>
    </submittedName>
</protein>
<sequence>MNHRDQTSVQDLYVDSRTYGYQGPSRNVRLQRATPSGGGAISKSEDDIRCAVTGKESLRILHISDGSRPIANSGHRSSTGRGGYRIDASRNLWDGSGLKIDCASTDVAWGHGVFNNKILTSARNGEIIMWDINKTGPSKYERRSKDHIRSINTMSVSHIVHHYCITGSADGDMRVWDLRDMTRSLMRVHHPTSVRSVVFSPSTWQPLHAIVGLDNGSIYRWDLKMGQRGLLDRLPVAHTASVTTLDWCMRTLPDPAADTTGSGLGWLVSGGLDRCVKVWDLTAPGGGSRMPSKPMYTLHPSFPVRRVTWRPTFECELAVVSNGEFSTGSNPDLGQNNAVGAGGTGDDKGGDVKMPVGGDAVEIWDVRRGWIPKWSVTGSAVEGGITDLAFGDSDVIWAQHSSGTFSQIDLRNCTKPLDAITRTAATWEASGSVAFLTESSSEWQIPYDDIPPERRPAAEKQHVRIKALGDERYKPLSQGMGTLVHDDAMHELEAFERLARGYIVQGDDRPAACVVNARVALQARRDDLAQIWLLLGVSLSEMIPPLPSSTANPSPTKPPAKTFPLPQSTSAAAAIANHTRPSGSTPSQLRKTSPGQLPLAPRSASTSTSRKMTPASSNSSSPRQATTTLPTVTPRRPSVFSGREVGDSDLSGRSPISQYRRPSISVAPGPHSLSPSERAASGSLRHVGEGALDDSDSESGSGSGGEGTEPANADSSEDEPGSMQPLMSPGVLLARTAPAPSPLSQVAGQQRWTEDEREERENDDEEDEDEDESSPSPRSTDSESSESGPRRPQSNSNAKAGSRSRSRRHSLRIKSRSRSSTVASLAAPPATAPSPLVHSNSASSIRTVTAGETSFAGHEQEEDVNGVKPEDTLRDVRRTHDRHKSIAVSDIGPDLAPPVEGQMEQIDLTKLTDRRIEMVCIDERRVRELAWTALKEAVEGFADEGDVQMCAMLALVAPAELGIAERRVNRFLDAYIDLLRRRQLHACAAYVRKSCQVEDVRMTTLVTILRCTCRRASSFAGSSKPPSTRPAAVAGRPSPYPLAPPCRGSWLKVGTLTVWHARQHVLHAQFVDYLSELYFSNARYVLMAATKLVIEHTIPNTLWWIFRVLLHLLKYDPRSPSDGTDEDLSSASGAHNDTSTPGSSAVEAGPQSMRRLAGYPCAAGCGHFCWAASIYA</sequence>
<dbReference type="AlphaFoldDB" id="A0A369K5E2"/>
<dbReference type="InterPro" id="IPR019775">
    <property type="entry name" value="WD40_repeat_CS"/>
</dbReference>
<feature type="compositionally biased region" description="Low complexity" evidence="7">
    <location>
        <begin position="622"/>
        <end position="637"/>
    </location>
</feature>
<dbReference type="InterPro" id="IPR015943">
    <property type="entry name" value="WD40/YVTN_repeat-like_dom_sf"/>
</dbReference>
<reference evidence="8" key="1">
    <citation type="submission" date="2018-04" db="EMBL/GenBank/DDBJ databases">
        <title>Whole genome sequencing of Hypsizygus marmoreus.</title>
        <authorList>
            <person name="Choi I.-G."/>
            <person name="Min B."/>
            <person name="Kim J.-G."/>
            <person name="Kim S."/>
            <person name="Oh Y.-L."/>
            <person name="Kong W.-S."/>
            <person name="Park H."/>
            <person name="Jeong J."/>
            <person name="Song E.-S."/>
        </authorList>
    </citation>
    <scope>NUCLEOTIDE SEQUENCE [LARGE SCALE GENOMIC DNA]</scope>
    <source>
        <strain evidence="8">51987-8</strain>
    </source>
</reference>
<dbReference type="SMART" id="SM00320">
    <property type="entry name" value="WD40"/>
    <property type="match status" value="3"/>
</dbReference>
<gene>
    <name evidence="8" type="primary">SPAC4F8.11</name>
    <name evidence="8" type="ORF">Hypma_013804</name>
</gene>
<feature type="compositionally biased region" description="Polar residues" evidence="7">
    <location>
        <begin position="742"/>
        <end position="751"/>
    </location>
</feature>
<evidence type="ECO:0000256" key="7">
    <source>
        <dbReference type="SAM" id="MobiDB-lite"/>
    </source>
</evidence>
<comment type="caution">
    <text evidence="8">The sequence shown here is derived from an EMBL/GenBank/DDBJ whole genome shotgun (WGS) entry which is preliminary data.</text>
</comment>
<dbReference type="Gene3D" id="2.130.10.10">
    <property type="entry name" value="YVTN repeat-like/Quinoprotein amine dehydrogenase"/>
    <property type="match status" value="1"/>
</dbReference>
<evidence type="ECO:0000313" key="9">
    <source>
        <dbReference type="Proteomes" id="UP000076154"/>
    </source>
</evidence>
<proteinExistence type="predicted"/>
<dbReference type="GO" id="GO:0005829">
    <property type="term" value="C:cytosol"/>
    <property type="evidence" value="ECO:0007669"/>
    <property type="project" value="TreeGrafter"/>
</dbReference>
<dbReference type="PANTHER" id="PTHR46200:SF1">
    <property type="entry name" value="GATOR COMPLEX PROTEIN WDR24"/>
    <property type="match status" value="1"/>
</dbReference>
<feature type="compositionally biased region" description="Polar residues" evidence="7">
    <location>
        <begin position="603"/>
        <end position="621"/>
    </location>
</feature>
<dbReference type="GO" id="GO:0061700">
    <property type="term" value="C:GATOR2 complex"/>
    <property type="evidence" value="ECO:0007669"/>
    <property type="project" value="TreeGrafter"/>
</dbReference>
<feature type="region of interest" description="Disordered" evidence="7">
    <location>
        <begin position="546"/>
        <end position="843"/>
    </location>
</feature>
<dbReference type="GO" id="GO:0008270">
    <property type="term" value="F:zinc ion binding"/>
    <property type="evidence" value="ECO:0007669"/>
    <property type="project" value="UniProtKB-KW"/>
</dbReference>
<dbReference type="InterPro" id="IPR036322">
    <property type="entry name" value="WD40_repeat_dom_sf"/>
</dbReference>
<dbReference type="InParanoid" id="A0A369K5E2"/>
<feature type="compositionally biased region" description="Basic residues" evidence="7">
    <location>
        <begin position="802"/>
        <end position="817"/>
    </location>
</feature>
<dbReference type="EMBL" id="LUEZ02000009">
    <property type="protein sequence ID" value="RDB29849.1"/>
    <property type="molecule type" value="Genomic_DNA"/>
</dbReference>
<evidence type="ECO:0000256" key="3">
    <source>
        <dbReference type="ARBA" id="ARBA00022737"/>
    </source>
</evidence>
<dbReference type="OrthoDB" id="60955at2759"/>
<accession>A0A369K5E2</accession>
<dbReference type="STRING" id="39966.A0A369K5E2"/>
<keyword evidence="1 6" id="KW-0853">WD repeat</keyword>
<dbReference type="InterPro" id="IPR037590">
    <property type="entry name" value="WDR24"/>
</dbReference>
<evidence type="ECO:0000256" key="4">
    <source>
        <dbReference type="ARBA" id="ARBA00022771"/>
    </source>
</evidence>
<feature type="compositionally biased region" description="Low complexity" evidence="7">
    <location>
        <begin position="818"/>
        <end position="837"/>
    </location>
</feature>
<dbReference type="PANTHER" id="PTHR46200">
    <property type="entry name" value="GATOR COMPLEX PROTEIN WDR24"/>
    <property type="match status" value="1"/>
</dbReference>
<dbReference type="GO" id="GO:0005774">
    <property type="term" value="C:vacuolar membrane"/>
    <property type="evidence" value="ECO:0007669"/>
    <property type="project" value="TreeGrafter"/>
</dbReference>
<evidence type="ECO:0000256" key="6">
    <source>
        <dbReference type="PROSITE-ProRule" id="PRU00221"/>
    </source>
</evidence>
<evidence type="ECO:0000256" key="5">
    <source>
        <dbReference type="ARBA" id="ARBA00022833"/>
    </source>
</evidence>
<feature type="region of interest" description="Disordered" evidence="7">
    <location>
        <begin position="327"/>
        <end position="353"/>
    </location>
</feature>
<feature type="compositionally biased region" description="Polar residues" evidence="7">
    <location>
        <begin position="579"/>
        <end position="595"/>
    </location>
</feature>
<name>A0A369K5E2_HYPMA</name>
<keyword evidence="9" id="KW-1185">Reference proteome</keyword>
<keyword evidence="3" id="KW-0677">Repeat</keyword>
<dbReference type="SUPFAM" id="SSF50978">
    <property type="entry name" value="WD40 repeat-like"/>
    <property type="match status" value="1"/>
</dbReference>
<feature type="repeat" description="WD" evidence="6">
    <location>
        <begin position="267"/>
        <end position="281"/>
    </location>
</feature>
<keyword evidence="5" id="KW-0862">Zinc</keyword>
<dbReference type="PROSITE" id="PS50082">
    <property type="entry name" value="WD_REPEATS_2"/>
    <property type="match status" value="2"/>
</dbReference>
<feature type="compositionally biased region" description="Polar residues" evidence="7">
    <location>
        <begin position="1129"/>
        <end position="1143"/>
    </location>
</feature>
<feature type="compositionally biased region" description="Polar residues" evidence="7">
    <location>
        <begin position="327"/>
        <end position="337"/>
    </location>
</feature>
<feature type="compositionally biased region" description="Acidic residues" evidence="7">
    <location>
        <begin position="755"/>
        <end position="773"/>
    </location>
</feature>
<dbReference type="InterPro" id="IPR001680">
    <property type="entry name" value="WD40_rpt"/>
</dbReference>
<keyword evidence="2" id="KW-0479">Metal-binding</keyword>
<dbReference type="PROSITE" id="PS00678">
    <property type="entry name" value="WD_REPEATS_1"/>
    <property type="match status" value="1"/>
</dbReference>
<feature type="repeat" description="WD" evidence="6">
    <location>
        <begin position="144"/>
        <end position="186"/>
    </location>
</feature>
<keyword evidence="4" id="KW-0863">Zinc-finger</keyword>
<dbReference type="Proteomes" id="UP000076154">
    <property type="component" value="Unassembled WGS sequence"/>
</dbReference>
<feature type="region of interest" description="Disordered" evidence="7">
    <location>
        <begin position="1123"/>
        <end position="1148"/>
    </location>
</feature>
<evidence type="ECO:0000256" key="1">
    <source>
        <dbReference type="ARBA" id="ARBA00022574"/>
    </source>
</evidence>